<organism evidence="1 2">
    <name type="scientific">Bacillus arachidis</name>
    <dbReference type="NCBI Taxonomy" id="2819290"/>
    <lineage>
        <taxon>Bacteria</taxon>
        <taxon>Bacillati</taxon>
        <taxon>Bacillota</taxon>
        <taxon>Bacilli</taxon>
        <taxon>Bacillales</taxon>
        <taxon>Bacillaceae</taxon>
        <taxon>Bacillus</taxon>
    </lineage>
</organism>
<gene>
    <name evidence="1" type="ORF">J4P90_22910</name>
</gene>
<protein>
    <submittedName>
        <fullName evidence="1">Uncharacterized protein</fullName>
    </submittedName>
</protein>
<name>A0ABS3P4A1_9BACI</name>
<dbReference type="Proteomes" id="UP000677611">
    <property type="component" value="Unassembled WGS sequence"/>
</dbReference>
<evidence type="ECO:0000313" key="2">
    <source>
        <dbReference type="Proteomes" id="UP000677611"/>
    </source>
</evidence>
<dbReference type="RefSeq" id="WP_208019186.1">
    <property type="nucleotide sequence ID" value="NZ_JAGDQJ010000033.1"/>
</dbReference>
<dbReference type="EMBL" id="JAGDQJ010000033">
    <property type="protein sequence ID" value="MBO1628009.1"/>
    <property type="molecule type" value="Genomic_DNA"/>
</dbReference>
<keyword evidence="2" id="KW-1185">Reference proteome</keyword>
<proteinExistence type="predicted"/>
<evidence type="ECO:0000313" key="1">
    <source>
        <dbReference type="EMBL" id="MBO1628009.1"/>
    </source>
</evidence>
<comment type="caution">
    <text evidence="1">The sequence shown here is derived from an EMBL/GenBank/DDBJ whole genome shotgun (WGS) entry which is preliminary data.</text>
</comment>
<sequence>MDILGDLGADSQPFKGTIEKEDSHPNFTVIFSYQFEDCSPGSVAKFPT</sequence>
<accession>A0ABS3P4A1</accession>
<reference evidence="1 2" key="1">
    <citation type="submission" date="2021-03" db="EMBL/GenBank/DDBJ databases">
        <title>Identification of novel Bacillus strains.</title>
        <authorList>
            <person name="Xiao Z."/>
            <person name="Li Y."/>
            <person name="Shen J."/>
        </authorList>
    </citation>
    <scope>NUCLEOTIDE SEQUENCE [LARGE SCALE GENOMIC DNA]</scope>
    <source>
        <strain evidence="1 2">SY8</strain>
    </source>
</reference>